<dbReference type="AlphaFoldDB" id="A0A6J4PR77"/>
<protein>
    <submittedName>
        <fullName evidence="2">Uncharacterized protein</fullName>
    </submittedName>
</protein>
<evidence type="ECO:0000313" key="2">
    <source>
        <dbReference type="EMBL" id="CAA9422051.1"/>
    </source>
</evidence>
<name>A0A6J4PR77_9CYAN</name>
<feature type="region of interest" description="Disordered" evidence="1">
    <location>
        <begin position="186"/>
        <end position="206"/>
    </location>
</feature>
<gene>
    <name evidence="2" type="ORF">AVDCRST_MAG94-7057</name>
</gene>
<sequence>MPFVQVMKAELEWNARPLSPQMTEAFDKISKQVCSLSEQIAHLQLSVNGMMQPVHSQTAANLSMPTASSSNTQARAATSPRIELEAQVGLSSGLSSVHEAVDEWFTGLHGFPAPPLLCEQAIQRGQRLSKKAIDNLSRRRHLPLRIQALATDRCWPLKKALAVYELVMQRHSLSLAELRDAVRLSSPVRHPDAKGGKPAQSQHVNRSPGLPLISISQFAAWVQKATDDIASMSISW</sequence>
<reference evidence="2" key="1">
    <citation type="submission" date="2020-02" db="EMBL/GenBank/DDBJ databases">
        <authorList>
            <person name="Meier V. D."/>
        </authorList>
    </citation>
    <scope>NUCLEOTIDE SEQUENCE</scope>
    <source>
        <strain evidence="2">AVDCRST_MAG94</strain>
    </source>
</reference>
<proteinExistence type="predicted"/>
<dbReference type="EMBL" id="CADCTY010002424">
    <property type="protein sequence ID" value="CAA9422051.1"/>
    <property type="molecule type" value="Genomic_DNA"/>
</dbReference>
<organism evidence="2">
    <name type="scientific">uncultured Leptolyngbya sp</name>
    <dbReference type="NCBI Taxonomy" id="332963"/>
    <lineage>
        <taxon>Bacteria</taxon>
        <taxon>Bacillati</taxon>
        <taxon>Cyanobacteriota</taxon>
        <taxon>Cyanophyceae</taxon>
        <taxon>Leptolyngbyales</taxon>
        <taxon>Leptolyngbyaceae</taxon>
        <taxon>Leptolyngbya group</taxon>
        <taxon>Leptolyngbya</taxon>
        <taxon>environmental samples</taxon>
    </lineage>
</organism>
<accession>A0A6J4PR77</accession>
<evidence type="ECO:0000256" key="1">
    <source>
        <dbReference type="SAM" id="MobiDB-lite"/>
    </source>
</evidence>